<protein>
    <submittedName>
        <fullName evidence="14">Putative calcium-binding mitochondrial carrier K02F3.2</fullName>
    </submittedName>
</protein>
<organism evidence="14 15">
    <name type="scientific">Trichinella nelsoni</name>
    <dbReference type="NCBI Taxonomy" id="6336"/>
    <lineage>
        <taxon>Eukaryota</taxon>
        <taxon>Metazoa</taxon>
        <taxon>Ecdysozoa</taxon>
        <taxon>Nematoda</taxon>
        <taxon>Enoplea</taxon>
        <taxon>Dorylaimia</taxon>
        <taxon>Trichinellida</taxon>
        <taxon>Trichinellidae</taxon>
        <taxon>Trichinella</taxon>
    </lineage>
</organism>
<keyword evidence="9" id="KW-0496">Mitochondrion</keyword>
<feature type="domain" description="EF-hand" evidence="13">
    <location>
        <begin position="107"/>
        <end position="142"/>
    </location>
</feature>
<dbReference type="GO" id="GO:0015183">
    <property type="term" value="F:L-aspartate transmembrane transporter activity"/>
    <property type="evidence" value="ECO:0007669"/>
    <property type="project" value="TreeGrafter"/>
</dbReference>
<feature type="domain" description="EF-hand" evidence="13">
    <location>
        <begin position="214"/>
        <end position="249"/>
    </location>
</feature>
<dbReference type="GO" id="GO:0005743">
    <property type="term" value="C:mitochondrial inner membrane"/>
    <property type="evidence" value="ECO:0007669"/>
    <property type="project" value="UniProtKB-SubCell"/>
</dbReference>
<keyword evidence="15" id="KW-1185">Reference proteome</keyword>
<dbReference type="PROSITE" id="PS00018">
    <property type="entry name" value="EF_HAND_1"/>
    <property type="match status" value="1"/>
</dbReference>
<dbReference type="Gene3D" id="1.10.238.10">
    <property type="entry name" value="EF-hand"/>
    <property type="match status" value="2"/>
</dbReference>
<keyword evidence="6" id="KW-0999">Mitochondrion inner membrane</keyword>
<evidence type="ECO:0000256" key="8">
    <source>
        <dbReference type="ARBA" id="ARBA00022989"/>
    </source>
</evidence>
<evidence type="ECO:0000256" key="10">
    <source>
        <dbReference type="ARBA" id="ARBA00023136"/>
    </source>
</evidence>
<dbReference type="PRINTS" id="PR00926">
    <property type="entry name" value="MITOCARRIER"/>
</dbReference>
<keyword evidence="3" id="KW-0813">Transport</keyword>
<gene>
    <name evidence="14" type="primary">K02F3.2</name>
    <name evidence="14" type="ORF">T07_4674</name>
</gene>
<dbReference type="SMART" id="SM00054">
    <property type="entry name" value="EFh"/>
    <property type="match status" value="2"/>
</dbReference>
<proteinExistence type="inferred from homology"/>
<keyword evidence="8" id="KW-1133">Transmembrane helix</keyword>
<dbReference type="SUPFAM" id="SSF103506">
    <property type="entry name" value="Mitochondrial carrier"/>
    <property type="match status" value="1"/>
</dbReference>
<evidence type="ECO:0000256" key="3">
    <source>
        <dbReference type="ARBA" id="ARBA00022448"/>
    </source>
</evidence>
<dbReference type="GO" id="GO:0005509">
    <property type="term" value="F:calcium ion binding"/>
    <property type="evidence" value="ECO:0007669"/>
    <property type="project" value="InterPro"/>
</dbReference>
<evidence type="ECO:0000256" key="7">
    <source>
        <dbReference type="ARBA" id="ARBA00022837"/>
    </source>
</evidence>
<sequence>LIKICLNFITFKPDSRRYCKILLEPTGGEMESGEWGKLFIRSAHARASPFDLVFDISLFSDRLLPATTDQLKSTFSRFASTECNGSRFMTAEDFVCKFLSLPVDAKLHSATVKLLARAADKDKDGLISFEDFSQFESMLRSPDALYLISFEMFKSSNTQPPQISFQDFQDVVSLTESGKLYPLQPDSDFVARYFGKDRRRRIGYLDFCELLHDFHKEQALAAFRHYDKDSCGRINVDQFCQIMFTAKRHLLNNFMVENLRKFCVRENVDYVSYPYFAAFNGLFEKMELMKRIYLNVSKGNLQTAVGVFFFYYFCFVNCSIIDIEFEATFVKSAFQVTKEDFLHNAQPHAQVTPLEVEILFKLCKLAHADRCVVTFEDFEHIDPDHLKRVSYIKRLMNIQAVNNPADRDAFIVALENVYRFSLGSIAGACGATVVYPIDLVKTRMQNQRTAIALGEVMYRNSWDCFRKVIHHEGLLGLYRGLTPQLMGVAPEKAIKLTVNDFVRDKFTHDGNIPFWAELIAGGCGGASQVMFTNPVEIVKIRLQVAGEVRNGSGSRVGLGSVLRDLGLRGLYKGASACFLRDIPFSAIYFPLYAHAKRWFADADGHNNSWSLFCSAFIAGVPAAGLCTPPDVVKTRLQVAARTGQSTYTGIVDCFKKVLREEGWRAFWKGSAARVFRSSPQFGVTLLVYELLQRTFYVDFGGTRPTGSEVPAVTTRYDHQEAENPYHFGGYKLARATFSGIETKFGLYFPKFSTSAN</sequence>
<dbReference type="PANTHER" id="PTHR45678:SF9">
    <property type="entry name" value="CALCIUM-BINDING MITOCHONDRIAL CARRIER PROTEIN ARALAR1"/>
    <property type="match status" value="1"/>
</dbReference>
<dbReference type="Gene3D" id="1.50.40.10">
    <property type="entry name" value="Mitochondrial carrier domain"/>
    <property type="match status" value="1"/>
</dbReference>
<keyword evidence="4 12" id="KW-0812">Transmembrane</keyword>
<dbReference type="InterPro" id="IPR018247">
    <property type="entry name" value="EF_Hand_1_Ca_BS"/>
</dbReference>
<comment type="similarity">
    <text evidence="2">Belongs to the mitochondrial carrier (TC 2.A.29) family.</text>
</comment>
<evidence type="ECO:0000256" key="2">
    <source>
        <dbReference type="ARBA" id="ARBA00006375"/>
    </source>
</evidence>
<evidence type="ECO:0000256" key="1">
    <source>
        <dbReference type="ARBA" id="ARBA00004448"/>
    </source>
</evidence>
<comment type="caution">
    <text evidence="14">The sequence shown here is derived from an EMBL/GenBank/DDBJ whole genome shotgun (WGS) entry which is preliminary data.</text>
</comment>
<accession>A0A0V0S3P8</accession>
<dbReference type="PANTHER" id="PTHR45678">
    <property type="entry name" value="MITOCHONDRIAL 2-OXODICARBOXYLATE CARRIER 1-RELATED"/>
    <property type="match status" value="1"/>
</dbReference>
<reference evidence="14 15" key="1">
    <citation type="submission" date="2015-01" db="EMBL/GenBank/DDBJ databases">
        <title>Evolution of Trichinella species and genotypes.</title>
        <authorList>
            <person name="Korhonen P.K."/>
            <person name="Edoardo P."/>
            <person name="Giuseppe L.R."/>
            <person name="Gasser R.B."/>
        </authorList>
    </citation>
    <scope>NUCLEOTIDE SEQUENCE [LARGE SCALE GENOMIC DNA]</scope>
    <source>
        <strain evidence="14">ISS37</strain>
    </source>
</reference>
<evidence type="ECO:0000256" key="6">
    <source>
        <dbReference type="ARBA" id="ARBA00022792"/>
    </source>
</evidence>
<evidence type="ECO:0000256" key="4">
    <source>
        <dbReference type="ARBA" id="ARBA00022692"/>
    </source>
</evidence>
<evidence type="ECO:0000313" key="15">
    <source>
        <dbReference type="Proteomes" id="UP000054630"/>
    </source>
</evidence>
<dbReference type="SUPFAM" id="SSF47473">
    <property type="entry name" value="EF-hand"/>
    <property type="match status" value="2"/>
</dbReference>
<dbReference type="PROSITE" id="PS50920">
    <property type="entry name" value="SOLCAR"/>
    <property type="match status" value="3"/>
</dbReference>
<dbReference type="InterPro" id="IPR018108">
    <property type="entry name" value="MCP_transmembrane"/>
</dbReference>
<dbReference type="InterPro" id="IPR002067">
    <property type="entry name" value="MCP"/>
</dbReference>
<feature type="repeat" description="Solcar" evidence="12">
    <location>
        <begin position="512"/>
        <end position="598"/>
    </location>
</feature>
<evidence type="ECO:0000313" key="14">
    <source>
        <dbReference type="EMBL" id="KRX21314.1"/>
    </source>
</evidence>
<keyword evidence="10 12" id="KW-0472">Membrane</keyword>
<dbReference type="OrthoDB" id="2161at2759"/>
<dbReference type="GO" id="GO:0005313">
    <property type="term" value="F:L-glutamate transmembrane transporter activity"/>
    <property type="evidence" value="ECO:0007669"/>
    <property type="project" value="TreeGrafter"/>
</dbReference>
<dbReference type="STRING" id="6336.A0A0V0S3P8"/>
<dbReference type="Pfam" id="PF13833">
    <property type="entry name" value="EF-hand_8"/>
    <property type="match status" value="1"/>
</dbReference>
<evidence type="ECO:0000256" key="9">
    <source>
        <dbReference type="ARBA" id="ARBA00023128"/>
    </source>
</evidence>
<dbReference type="GO" id="GO:0043490">
    <property type="term" value="P:malate-aspartate shuttle"/>
    <property type="evidence" value="ECO:0007669"/>
    <property type="project" value="TreeGrafter"/>
</dbReference>
<dbReference type="InterPro" id="IPR011992">
    <property type="entry name" value="EF-hand-dom_pair"/>
</dbReference>
<evidence type="ECO:0000256" key="11">
    <source>
        <dbReference type="ARBA" id="ARBA00038674"/>
    </source>
</evidence>
<dbReference type="PROSITE" id="PS50222">
    <property type="entry name" value="EF_HAND_2"/>
    <property type="match status" value="2"/>
</dbReference>
<dbReference type="Pfam" id="PF00153">
    <property type="entry name" value="Mito_carr"/>
    <property type="match status" value="3"/>
</dbReference>
<dbReference type="AlphaFoldDB" id="A0A0V0S3P8"/>
<dbReference type="FunFam" id="1.50.40.10:FF:000004">
    <property type="entry name" value="Calcium-binding mitochondrial carrier protein Aralar1"/>
    <property type="match status" value="1"/>
</dbReference>
<feature type="repeat" description="Solcar" evidence="12">
    <location>
        <begin position="606"/>
        <end position="694"/>
    </location>
</feature>
<evidence type="ECO:0000256" key="12">
    <source>
        <dbReference type="PROSITE-ProRule" id="PRU00282"/>
    </source>
</evidence>
<evidence type="ECO:0000259" key="13">
    <source>
        <dbReference type="PROSITE" id="PS50222"/>
    </source>
</evidence>
<dbReference type="EMBL" id="JYDL01000040">
    <property type="protein sequence ID" value="KRX21314.1"/>
    <property type="molecule type" value="Genomic_DNA"/>
</dbReference>
<dbReference type="Proteomes" id="UP000054630">
    <property type="component" value="Unassembled WGS sequence"/>
</dbReference>
<evidence type="ECO:0000256" key="5">
    <source>
        <dbReference type="ARBA" id="ARBA00022737"/>
    </source>
</evidence>
<comment type="subunit">
    <text evidence="11">Homodimer (via N-terminus).</text>
</comment>
<keyword evidence="7" id="KW-0106">Calcium</keyword>
<keyword evidence="5" id="KW-0677">Repeat</keyword>
<dbReference type="InterPro" id="IPR002048">
    <property type="entry name" value="EF_hand_dom"/>
</dbReference>
<dbReference type="InterPro" id="IPR023395">
    <property type="entry name" value="MCP_dom_sf"/>
</dbReference>
<feature type="repeat" description="Solcar" evidence="12">
    <location>
        <begin position="414"/>
        <end position="505"/>
    </location>
</feature>
<name>A0A0V0S3P8_9BILA</name>
<feature type="non-terminal residue" evidence="14">
    <location>
        <position position="1"/>
    </location>
</feature>
<dbReference type="InterPro" id="IPR051028">
    <property type="entry name" value="Mito_Solute_Carrier"/>
</dbReference>
<comment type="subcellular location">
    <subcellularLocation>
        <location evidence="1">Mitochondrion inner membrane</location>
        <topology evidence="1">Multi-pass membrane protein</topology>
    </subcellularLocation>
</comment>